<name>A0AA85J9L9_TRIRE</name>
<reference evidence="2 3" key="2">
    <citation type="submission" date="2023-11" db="UniProtKB">
        <authorList>
            <consortium name="WormBaseParasite"/>
        </authorList>
    </citation>
    <scope>IDENTIFICATION</scope>
</reference>
<organism evidence="1 3">
    <name type="scientific">Trichobilharzia regenti</name>
    <name type="common">Nasal bird schistosome</name>
    <dbReference type="NCBI Taxonomy" id="157069"/>
    <lineage>
        <taxon>Eukaryota</taxon>
        <taxon>Metazoa</taxon>
        <taxon>Spiralia</taxon>
        <taxon>Lophotrochozoa</taxon>
        <taxon>Platyhelminthes</taxon>
        <taxon>Trematoda</taxon>
        <taxon>Digenea</taxon>
        <taxon>Strigeidida</taxon>
        <taxon>Schistosomatoidea</taxon>
        <taxon>Schistosomatidae</taxon>
        <taxon>Trichobilharzia</taxon>
    </lineage>
</organism>
<accession>A0AA85J9L9</accession>
<protein>
    <submittedName>
        <fullName evidence="2 3">Uncharacterized protein</fullName>
    </submittedName>
</protein>
<dbReference type="WBParaSite" id="TREG1_13830.3">
    <property type="protein sequence ID" value="TREG1_13830.3"/>
    <property type="gene ID" value="TREG1_13830"/>
</dbReference>
<dbReference type="WBParaSite" id="TREG1_13830.1">
    <property type="protein sequence ID" value="TREG1_13830.1"/>
    <property type="gene ID" value="TREG1_13830"/>
</dbReference>
<dbReference type="Proteomes" id="UP000050795">
    <property type="component" value="Unassembled WGS sequence"/>
</dbReference>
<sequence length="467" mass="53234">MSSLILRLRHLQAVYGRNFDTFNDEFESAVGVTFALSSVNQDNIGYYYVSEVATNIENPEWESIEVHSLPKQFSSSKAVLFTFFLVHKESNSLLFEILVHFSGLVLANSEMRENMCLPQSKDQVYFQMGSHIYSPREYFSPNIISTQMWPKSTSRHVLKPSYNLSSLQKFLVNKEALKVQLKRIKYMQGLANVLKSSLHSLISQGVAAEKMAVAIGLVKKRIELTRCLMLLTGNKIEALKSKRFSLEQELLNLSESRTVISNRLEVLHQSLKVGYKELNKIQCALFVRILHLLNEVYSLFVSDLLNPVFNANHQEALGMHESNLSDDNSSTLLDGSDLSAMMNSHPVHHPSIDYGADFFTSPICFAYITHLFALIAAILDQPIIYPRDFVENYPKLKLMDIFTRDLSQSDRCLAACILNRNIFSLGSRFNLCLTPEKHALFNLKSLFDHFQNNLLAKIYQYEISGFV</sequence>
<keyword evidence="1" id="KW-1185">Reference proteome</keyword>
<proteinExistence type="predicted"/>
<evidence type="ECO:0000313" key="1">
    <source>
        <dbReference type="Proteomes" id="UP000050795"/>
    </source>
</evidence>
<evidence type="ECO:0000313" key="2">
    <source>
        <dbReference type="WBParaSite" id="TREG1_13830.1"/>
    </source>
</evidence>
<reference evidence="1" key="1">
    <citation type="submission" date="2022-06" db="EMBL/GenBank/DDBJ databases">
        <authorList>
            <person name="Berger JAMES D."/>
            <person name="Berger JAMES D."/>
        </authorList>
    </citation>
    <scope>NUCLEOTIDE SEQUENCE [LARGE SCALE GENOMIC DNA]</scope>
</reference>
<evidence type="ECO:0000313" key="3">
    <source>
        <dbReference type="WBParaSite" id="TREG1_13830.3"/>
    </source>
</evidence>
<dbReference type="AlphaFoldDB" id="A0AA85J9L9"/>